<name>A0A1G8YCC2_9PSEU</name>
<dbReference type="Proteomes" id="UP000199682">
    <property type="component" value="Unassembled WGS sequence"/>
</dbReference>
<evidence type="ECO:0000313" key="2">
    <source>
        <dbReference type="EMBL" id="SDK00347.1"/>
    </source>
</evidence>
<sequence length="99" mass="11292">MVVVQLRHDPEGRAYYRRKPAAGKTSMEAMRCLKRRLSDNLGWNPVVFTLDQILPIFDLGQHGRWRLQGAGMWVSNALSTFGWVIVLTVVISGARVLRR</sequence>
<keyword evidence="1" id="KW-1133">Transmembrane helix</keyword>
<organism evidence="2 3">
    <name type="scientific">Lentzea albidocapillata subsp. violacea</name>
    <dbReference type="NCBI Taxonomy" id="128104"/>
    <lineage>
        <taxon>Bacteria</taxon>
        <taxon>Bacillati</taxon>
        <taxon>Actinomycetota</taxon>
        <taxon>Actinomycetes</taxon>
        <taxon>Pseudonocardiales</taxon>
        <taxon>Pseudonocardiaceae</taxon>
        <taxon>Lentzea</taxon>
    </lineage>
</organism>
<protein>
    <submittedName>
        <fullName evidence="2">Uncharacterized protein</fullName>
    </submittedName>
</protein>
<keyword evidence="1" id="KW-0812">Transmembrane</keyword>
<reference evidence="3" key="1">
    <citation type="submission" date="2016-10" db="EMBL/GenBank/DDBJ databases">
        <authorList>
            <person name="Varghese N."/>
            <person name="Submissions S."/>
        </authorList>
    </citation>
    <scope>NUCLEOTIDE SEQUENCE [LARGE SCALE GENOMIC DNA]</scope>
    <source>
        <strain evidence="3">DSM 44796</strain>
    </source>
</reference>
<keyword evidence="1" id="KW-0472">Membrane</keyword>
<accession>A0A1G8YCC2</accession>
<evidence type="ECO:0000256" key="1">
    <source>
        <dbReference type="SAM" id="Phobius"/>
    </source>
</evidence>
<evidence type="ECO:0000313" key="3">
    <source>
        <dbReference type="Proteomes" id="UP000199682"/>
    </source>
</evidence>
<proteinExistence type="predicted"/>
<dbReference type="EMBL" id="FNET01000004">
    <property type="protein sequence ID" value="SDK00347.1"/>
    <property type="molecule type" value="Genomic_DNA"/>
</dbReference>
<feature type="transmembrane region" description="Helical" evidence="1">
    <location>
        <begin position="73"/>
        <end position="97"/>
    </location>
</feature>
<gene>
    <name evidence="2" type="ORF">SAMN04488074_1044</name>
</gene>
<dbReference type="AlphaFoldDB" id="A0A1G8YCC2"/>